<dbReference type="EMBL" id="BMWD01000023">
    <property type="protein sequence ID" value="GGX81241.1"/>
    <property type="molecule type" value="Genomic_DNA"/>
</dbReference>
<sequence>MDVVDRGAEVDVCMTRAEFFLVVSLMSEALETGDERDFETRVGASMTEVRELLRSLPELPLTPRGWNG</sequence>
<protein>
    <submittedName>
        <fullName evidence="1">Uncharacterized protein</fullName>
    </submittedName>
</protein>
<comment type="caution">
    <text evidence="1">The sequence shown here is derived from an EMBL/GenBank/DDBJ whole genome shotgun (WGS) entry which is preliminary data.</text>
</comment>
<keyword evidence="2" id="KW-1185">Reference proteome</keyword>
<reference evidence="1" key="1">
    <citation type="journal article" date="2014" name="Int. J. Syst. Evol. Microbiol.">
        <title>Complete genome sequence of Corynebacterium casei LMG S-19264T (=DSM 44701T), isolated from a smear-ripened cheese.</title>
        <authorList>
            <consortium name="US DOE Joint Genome Institute (JGI-PGF)"/>
            <person name="Walter F."/>
            <person name="Albersmeier A."/>
            <person name="Kalinowski J."/>
            <person name="Ruckert C."/>
        </authorList>
    </citation>
    <scope>NUCLEOTIDE SEQUENCE</scope>
    <source>
        <strain evidence="1">JCM 4956</strain>
    </source>
</reference>
<reference evidence="1" key="2">
    <citation type="submission" date="2020-09" db="EMBL/GenBank/DDBJ databases">
        <authorList>
            <person name="Sun Q."/>
            <person name="Ohkuma M."/>
        </authorList>
    </citation>
    <scope>NUCLEOTIDE SEQUENCE</scope>
    <source>
        <strain evidence="1">JCM 4956</strain>
    </source>
</reference>
<organism evidence="1 2">
    <name type="scientific">Streptomyces fructofermentans</name>
    <dbReference type="NCBI Taxonomy" id="152141"/>
    <lineage>
        <taxon>Bacteria</taxon>
        <taxon>Bacillati</taxon>
        <taxon>Actinomycetota</taxon>
        <taxon>Actinomycetes</taxon>
        <taxon>Kitasatosporales</taxon>
        <taxon>Streptomycetaceae</taxon>
        <taxon>Streptomyces</taxon>
    </lineage>
</organism>
<evidence type="ECO:0000313" key="2">
    <source>
        <dbReference type="Proteomes" id="UP000645555"/>
    </source>
</evidence>
<gene>
    <name evidence="1" type="ORF">GCM10010515_56060</name>
</gene>
<name>A0A918U2A7_9ACTN</name>
<proteinExistence type="predicted"/>
<dbReference type="AlphaFoldDB" id="A0A918U2A7"/>
<dbReference type="Proteomes" id="UP000645555">
    <property type="component" value="Unassembled WGS sequence"/>
</dbReference>
<dbReference type="RefSeq" id="WP_190038371.1">
    <property type="nucleotide sequence ID" value="NZ_BMWD01000023.1"/>
</dbReference>
<accession>A0A918U2A7</accession>
<evidence type="ECO:0000313" key="1">
    <source>
        <dbReference type="EMBL" id="GGX81241.1"/>
    </source>
</evidence>